<dbReference type="RefSeq" id="WP_326703705.1">
    <property type="nucleotide sequence ID" value="NZ_CP109083.1"/>
</dbReference>
<dbReference type="EMBL" id="CP109083">
    <property type="protein sequence ID" value="WSB10140.1"/>
    <property type="molecule type" value="Genomic_DNA"/>
</dbReference>
<evidence type="ECO:0000313" key="1">
    <source>
        <dbReference type="EMBL" id="WSB10140.1"/>
    </source>
</evidence>
<dbReference type="Proteomes" id="UP001356428">
    <property type="component" value="Chromosome"/>
</dbReference>
<protein>
    <submittedName>
        <fullName evidence="1">Uncharacterized protein</fullName>
    </submittedName>
</protein>
<gene>
    <name evidence="1" type="ORF">OG849_24330</name>
</gene>
<keyword evidence="2" id="KW-1185">Reference proteome</keyword>
<accession>A0ABZ1F1J5</accession>
<reference evidence="1 2" key="1">
    <citation type="submission" date="2022-10" db="EMBL/GenBank/DDBJ databases">
        <title>The complete genomes of actinobacterial strains from the NBC collection.</title>
        <authorList>
            <person name="Joergensen T.S."/>
            <person name="Alvarez Arevalo M."/>
            <person name="Sterndorff E.B."/>
            <person name="Faurdal D."/>
            <person name="Vuksanovic O."/>
            <person name="Mourched A.-S."/>
            <person name="Charusanti P."/>
            <person name="Shaw S."/>
            <person name="Blin K."/>
            <person name="Weber T."/>
        </authorList>
    </citation>
    <scope>NUCLEOTIDE SEQUENCE [LARGE SCALE GENOMIC DNA]</scope>
    <source>
        <strain evidence="1 2">NBC 01792</strain>
    </source>
</reference>
<evidence type="ECO:0000313" key="2">
    <source>
        <dbReference type="Proteomes" id="UP001356428"/>
    </source>
</evidence>
<name>A0ABZ1F1J5_9ACTN</name>
<sequence length="60" mass="6910">MAQEASEERHPREVRPLDREGIGERPYVVSYSTSTSTARRLWWKARSVLRWPVKGTGPQG</sequence>
<proteinExistence type="predicted"/>
<organism evidence="1 2">
    <name type="scientific">Streptomyces cyaneofuscatus</name>
    <dbReference type="NCBI Taxonomy" id="66883"/>
    <lineage>
        <taxon>Bacteria</taxon>
        <taxon>Bacillati</taxon>
        <taxon>Actinomycetota</taxon>
        <taxon>Actinomycetes</taxon>
        <taxon>Kitasatosporales</taxon>
        <taxon>Streptomycetaceae</taxon>
        <taxon>Streptomyces</taxon>
    </lineage>
</organism>